<dbReference type="AlphaFoldDB" id="A0AAJ2R4Q8"/>
<gene>
    <name evidence="2" type="ORF">SGN30_32765</name>
</gene>
<feature type="compositionally biased region" description="Low complexity" evidence="1">
    <location>
        <begin position="23"/>
        <end position="39"/>
    </location>
</feature>
<organism evidence="2 3">
    <name type="scientific">Delftia acidovorans</name>
    <name type="common">Pseudomonas acidovorans</name>
    <name type="synonym">Comamonas acidovorans</name>
    <dbReference type="NCBI Taxonomy" id="80866"/>
    <lineage>
        <taxon>Bacteria</taxon>
        <taxon>Pseudomonadati</taxon>
        <taxon>Pseudomonadota</taxon>
        <taxon>Betaproteobacteria</taxon>
        <taxon>Burkholderiales</taxon>
        <taxon>Comamonadaceae</taxon>
        <taxon>Delftia</taxon>
    </lineage>
</organism>
<dbReference type="RefSeq" id="WP_052155394.1">
    <property type="nucleotide sequence ID" value="NZ_JAWWMZ010000028.1"/>
</dbReference>
<dbReference type="Proteomes" id="UP001287445">
    <property type="component" value="Unassembled WGS sequence"/>
</dbReference>
<name>A0AAJ2R4Q8_DELAC</name>
<sequence length="140" mass="15172">MTRIDGASGIAALIRAQALEQARLRQAQGQGEQARSAGGPAKEGSGDARVLAPLLRRLKGMDAADPDRRRKAFRMFMEATLVRELGDALQADPQFPALVDQVLQRMEDDPELQEASLEAADHLLEEAARWSDAGPDASPR</sequence>
<dbReference type="EMBL" id="JAWWMZ010000028">
    <property type="protein sequence ID" value="MDX4958220.1"/>
    <property type="molecule type" value="Genomic_DNA"/>
</dbReference>
<evidence type="ECO:0000313" key="2">
    <source>
        <dbReference type="EMBL" id="MDX4958220.1"/>
    </source>
</evidence>
<reference evidence="2" key="1">
    <citation type="submission" date="2023-11" db="EMBL/GenBank/DDBJ databases">
        <title>Identification and selenium tolerance of Delftia acidovorans R3-25.</title>
        <authorList>
            <person name="Zhang S."/>
            <person name="Liu Y."/>
            <person name="Guo Y."/>
        </authorList>
    </citation>
    <scope>NUCLEOTIDE SEQUENCE</scope>
    <source>
        <strain evidence="2">R3-25</strain>
    </source>
</reference>
<accession>A0AAJ2R4Q8</accession>
<protein>
    <submittedName>
        <fullName evidence="2">Uncharacterized protein</fullName>
    </submittedName>
</protein>
<evidence type="ECO:0000313" key="3">
    <source>
        <dbReference type="Proteomes" id="UP001287445"/>
    </source>
</evidence>
<proteinExistence type="predicted"/>
<feature type="region of interest" description="Disordered" evidence="1">
    <location>
        <begin position="23"/>
        <end position="48"/>
    </location>
</feature>
<evidence type="ECO:0000256" key="1">
    <source>
        <dbReference type="SAM" id="MobiDB-lite"/>
    </source>
</evidence>
<comment type="caution">
    <text evidence="2">The sequence shown here is derived from an EMBL/GenBank/DDBJ whole genome shotgun (WGS) entry which is preliminary data.</text>
</comment>